<reference evidence="14" key="1">
    <citation type="submission" date="2023-02" db="EMBL/GenBank/DDBJ databases">
        <title>Description and genomic characterization of Salipiger bruguierae sp. nov., isolated from the sediment of mangrove plant Bruguiera sexangula.</title>
        <authorList>
            <person name="Long M."/>
        </authorList>
    </citation>
    <scope>NUCLEOTIDE SEQUENCE</scope>
    <source>
        <strain evidence="14">H15</strain>
        <plasmid evidence="14">unnamed1</plasmid>
    </source>
</reference>
<keyword evidence="14" id="KW-0966">Cell projection</keyword>
<comment type="function">
    <text evidence="9">The M ring may be actively involved in energy transduction.</text>
</comment>
<keyword evidence="14" id="KW-0614">Plasmid</keyword>
<protein>
    <recommendedName>
        <fullName evidence="9">Flagellar M-ring protein</fullName>
    </recommendedName>
</protein>
<dbReference type="Pfam" id="PF08345">
    <property type="entry name" value="YscJ_FliF_C"/>
    <property type="match status" value="1"/>
</dbReference>
<evidence type="ECO:0000256" key="8">
    <source>
        <dbReference type="ARBA" id="ARBA00023143"/>
    </source>
</evidence>
<feature type="compositionally biased region" description="Basic and acidic residues" evidence="10">
    <location>
        <begin position="268"/>
        <end position="289"/>
    </location>
</feature>
<keyword evidence="5 11" id="KW-0812">Transmembrane</keyword>
<keyword evidence="14" id="KW-0282">Flagellum</keyword>
<dbReference type="InterPro" id="IPR045851">
    <property type="entry name" value="AMP-bd_C_sf"/>
</dbReference>
<dbReference type="Gene3D" id="3.30.300.30">
    <property type="match status" value="1"/>
</dbReference>
<geneLocation type="plasmid" evidence="14">
    <name>unnamed1</name>
</geneLocation>
<dbReference type="Pfam" id="PF01514">
    <property type="entry name" value="YscJ_FliF"/>
    <property type="match status" value="1"/>
</dbReference>
<dbReference type="GO" id="GO:0003774">
    <property type="term" value="F:cytoskeletal motor activity"/>
    <property type="evidence" value="ECO:0007669"/>
    <property type="project" value="InterPro"/>
</dbReference>
<keyword evidence="6 11" id="KW-1133">Transmembrane helix</keyword>
<evidence type="ECO:0000256" key="9">
    <source>
        <dbReference type="PIRNR" id="PIRNR004862"/>
    </source>
</evidence>
<dbReference type="InterPro" id="IPR006182">
    <property type="entry name" value="FliF_N_dom"/>
</dbReference>
<evidence type="ECO:0000313" key="14">
    <source>
        <dbReference type="EMBL" id="XCC96859.1"/>
    </source>
</evidence>
<dbReference type="PANTHER" id="PTHR30046">
    <property type="entry name" value="FLAGELLAR M-RING PROTEIN"/>
    <property type="match status" value="1"/>
</dbReference>
<evidence type="ECO:0000256" key="4">
    <source>
        <dbReference type="ARBA" id="ARBA00022475"/>
    </source>
</evidence>
<name>A0AAU8AR79_9RHOB</name>
<evidence type="ECO:0000256" key="7">
    <source>
        <dbReference type="ARBA" id="ARBA00023136"/>
    </source>
</evidence>
<dbReference type="GO" id="GO:0071973">
    <property type="term" value="P:bacterial-type flagellum-dependent cell motility"/>
    <property type="evidence" value="ECO:0007669"/>
    <property type="project" value="InterPro"/>
</dbReference>
<sequence length="570" mass="60405">MQAILENLKSLGWRRLSVLGGTGFALVLAVFFGLSVITTPDYIALYRDLNPADAARIVDSLEAAGIRSRTDTAGTAVSVPAEDMARARMELASLGLPNEGTPGWELFDEQSGLGMNSFMQRVNRMRAMEGELARSIQTIDGVEAARVHLVLPEREPFSRERPTPSASVIVRGSRQIGMKQAHAIRALVASAVPDLAPAQVTVLSASGETILADDGEAGSEASLQSARAQIEDRLSQRITQILSARVGAGNARVTVSVDLTSERQVVREQTYDPDQRVVRSTETREEVTQDQRAASGEVGVADDVPAALADAVPGTNSNSSNSNNEIVNYEIGGKQVETVREPGDVQRMSVAVLINGIYNVQPDGSVEYEERSTEELERLQALVQSAMGFDEARGDAVEVVSLRFMDYSMDVGEPASRSIAQVLSENIGTILRGLFALGLVAAVLAFAVRPALGKLMAANELDPADMPGGLPAPNAAAALPGARTPPGLPGQTNVTHIHGGPQAGGRDETVYHTGTVLDPLPDGSEEMVSFASVTGGVQRGWINTVGELIEREPDDAIKVVKAWLAEGAAT</sequence>
<organism evidence="14">
    <name type="scientific">Alloyangia sp. H15</name>
    <dbReference type="NCBI Taxonomy" id="3029062"/>
    <lineage>
        <taxon>Bacteria</taxon>
        <taxon>Pseudomonadati</taxon>
        <taxon>Pseudomonadota</taxon>
        <taxon>Alphaproteobacteria</taxon>
        <taxon>Rhodobacterales</taxon>
        <taxon>Roseobacteraceae</taxon>
        <taxon>Alloyangia</taxon>
    </lineage>
</organism>
<dbReference type="PRINTS" id="PR01009">
    <property type="entry name" value="FLGMRINGFLIF"/>
</dbReference>
<keyword evidence="7 11" id="KW-0472">Membrane</keyword>
<accession>A0AAU8AR79</accession>
<evidence type="ECO:0000256" key="2">
    <source>
        <dbReference type="ARBA" id="ARBA00004651"/>
    </source>
</evidence>
<dbReference type="InterPro" id="IPR013556">
    <property type="entry name" value="Flag_M-ring_C"/>
</dbReference>
<comment type="subcellular location">
    <subcellularLocation>
        <location evidence="1 9">Bacterial flagellum basal body</location>
    </subcellularLocation>
    <subcellularLocation>
        <location evidence="2">Cell membrane</location>
        <topology evidence="2">Multi-pass membrane protein</topology>
    </subcellularLocation>
</comment>
<evidence type="ECO:0000256" key="10">
    <source>
        <dbReference type="SAM" id="MobiDB-lite"/>
    </source>
</evidence>
<proteinExistence type="inferred from homology"/>
<feature type="domain" description="Flagellar M-ring N-terminal" evidence="12">
    <location>
        <begin position="38"/>
        <end position="209"/>
    </location>
</feature>
<keyword evidence="14" id="KW-0969">Cilium</keyword>
<feature type="region of interest" description="Disordered" evidence="10">
    <location>
        <begin position="268"/>
        <end position="297"/>
    </location>
</feature>
<dbReference type="GO" id="GO:0005886">
    <property type="term" value="C:plasma membrane"/>
    <property type="evidence" value="ECO:0007669"/>
    <property type="project" value="UniProtKB-SubCell"/>
</dbReference>
<dbReference type="EMBL" id="CP123386">
    <property type="protein sequence ID" value="XCC96859.1"/>
    <property type="molecule type" value="Genomic_DNA"/>
</dbReference>
<dbReference type="PIRSF" id="PIRSF004862">
    <property type="entry name" value="FliF"/>
    <property type="match status" value="1"/>
</dbReference>
<feature type="domain" description="Flagellar M-ring C-terminal" evidence="13">
    <location>
        <begin position="242"/>
        <end position="404"/>
    </location>
</feature>
<feature type="transmembrane region" description="Helical" evidence="11">
    <location>
        <begin position="16"/>
        <end position="37"/>
    </location>
</feature>
<dbReference type="InterPro" id="IPR000067">
    <property type="entry name" value="FlgMring_FliF"/>
</dbReference>
<dbReference type="GO" id="GO:0009431">
    <property type="term" value="C:bacterial-type flagellum basal body, MS ring"/>
    <property type="evidence" value="ECO:0007669"/>
    <property type="project" value="InterPro"/>
</dbReference>
<comment type="similarity">
    <text evidence="3 9">Belongs to the FliF family.</text>
</comment>
<dbReference type="PANTHER" id="PTHR30046:SF0">
    <property type="entry name" value="FLAGELLAR M-RING PROTEIN"/>
    <property type="match status" value="1"/>
</dbReference>
<evidence type="ECO:0000259" key="12">
    <source>
        <dbReference type="Pfam" id="PF01514"/>
    </source>
</evidence>
<evidence type="ECO:0000256" key="1">
    <source>
        <dbReference type="ARBA" id="ARBA00004117"/>
    </source>
</evidence>
<evidence type="ECO:0000256" key="11">
    <source>
        <dbReference type="SAM" id="Phobius"/>
    </source>
</evidence>
<keyword evidence="8 9" id="KW-0975">Bacterial flagellum</keyword>
<evidence type="ECO:0000259" key="13">
    <source>
        <dbReference type="Pfam" id="PF08345"/>
    </source>
</evidence>
<dbReference type="NCBIfam" id="TIGR00206">
    <property type="entry name" value="fliF"/>
    <property type="match status" value="1"/>
</dbReference>
<keyword evidence="4" id="KW-1003">Cell membrane</keyword>
<evidence type="ECO:0000256" key="6">
    <source>
        <dbReference type="ARBA" id="ARBA00022989"/>
    </source>
</evidence>
<gene>
    <name evidence="14" type="primary">fliF</name>
    <name evidence="14" type="ORF">PVT71_24505</name>
</gene>
<evidence type="ECO:0000256" key="5">
    <source>
        <dbReference type="ARBA" id="ARBA00022692"/>
    </source>
</evidence>
<dbReference type="InterPro" id="IPR043427">
    <property type="entry name" value="YscJ/FliF"/>
</dbReference>
<dbReference type="AlphaFoldDB" id="A0AAU8AR79"/>
<dbReference type="RefSeq" id="WP_353475751.1">
    <property type="nucleotide sequence ID" value="NZ_CP123386.1"/>
</dbReference>
<evidence type="ECO:0000256" key="3">
    <source>
        <dbReference type="ARBA" id="ARBA00007971"/>
    </source>
</evidence>